<dbReference type="EMBL" id="JAPESX010000073">
    <property type="protein sequence ID" value="KAJ8123523.1"/>
    <property type="molecule type" value="Genomic_DNA"/>
</dbReference>
<dbReference type="Proteomes" id="UP001153334">
    <property type="component" value="Unassembled WGS sequence"/>
</dbReference>
<accession>A0ACC2J8M3</accession>
<name>A0ACC2J8M3_9PEZI</name>
<protein>
    <submittedName>
        <fullName evidence="1">Uncharacterized protein</fullName>
    </submittedName>
</protein>
<reference evidence="1" key="1">
    <citation type="submission" date="2022-11" db="EMBL/GenBank/DDBJ databases">
        <title>Genome Sequence of Nemania bipapillata.</title>
        <authorList>
            <person name="Buettner E."/>
        </authorList>
    </citation>
    <scope>NUCLEOTIDE SEQUENCE</scope>
    <source>
        <strain evidence="1">CP14</strain>
    </source>
</reference>
<sequence length="94" mass="10706">MASPEGPTWLEKLEEQLYKVDVDVDWMDPEYIKNMPIKPHDQTSNQLWVNTELHRASNAELLRQTAKELKDKGWLVVYTRAVGLPVGLGICIGS</sequence>
<proteinExistence type="predicted"/>
<evidence type="ECO:0000313" key="2">
    <source>
        <dbReference type="Proteomes" id="UP001153334"/>
    </source>
</evidence>
<comment type="caution">
    <text evidence="1">The sequence shown here is derived from an EMBL/GenBank/DDBJ whole genome shotgun (WGS) entry which is preliminary data.</text>
</comment>
<gene>
    <name evidence="1" type="ORF">ONZ43_g551</name>
</gene>
<keyword evidence="2" id="KW-1185">Reference proteome</keyword>
<organism evidence="1 2">
    <name type="scientific">Nemania bipapillata</name>
    <dbReference type="NCBI Taxonomy" id="110536"/>
    <lineage>
        <taxon>Eukaryota</taxon>
        <taxon>Fungi</taxon>
        <taxon>Dikarya</taxon>
        <taxon>Ascomycota</taxon>
        <taxon>Pezizomycotina</taxon>
        <taxon>Sordariomycetes</taxon>
        <taxon>Xylariomycetidae</taxon>
        <taxon>Xylariales</taxon>
        <taxon>Xylariaceae</taxon>
        <taxon>Nemania</taxon>
    </lineage>
</organism>
<evidence type="ECO:0000313" key="1">
    <source>
        <dbReference type="EMBL" id="KAJ8123523.1"/>
    </source>
</evidence>